<evidence type="ECO:0000256" key="1">
    <source>
        <dbReference type="ARBA" id="ARBA00022723"/>
    </source>
</evidence>
<comment type="cofactor">
    <cofactor evidence="4">
        <name>Zn(2+)</name>
        <dbReference type="ChEBI" id="CHEBI:29105"/>
    </cofactor>
</comment>
<evidence type="ECO:0000259" key="5">
    <source>
        <dbReference type="SMART" id="SM00829"/>
    </source>
</evidence>
<evidence type="ECO:0000256" key="4">
    <source>
        <dbReference type="RuleBase" id="RU361277"/>
    </source>
</evidence>
<reference evidence="6 7" key="1">
    <citation type="submission" date="2018-11" db="EMBL/GenBank/DDBJ databases">
        <title>Complete genome sequence of Paenibacillus baekrokdamisoli strain KCTC 33723.</title>
        <authorList>
            <person name="Kang S.W."/>
            <person name="Lee K.C."/>
            <person name="Kim K.K."/>
            <person name="Kim J.S."/>
            <person name="Kim D.S."/>
            <person name="Ko S.H."/>
            <person name="Yang S.H."/>
            <person name="Lee J.S."/>
        </authorList>
    </citation>
    <scope>NUCLEOTIDE SEQUENCE [LARGE SCALE GENOMIC DNA]</scope>
    <source>
        <strain evidence="6 7">KCTC 33723</strain>
    </source>
</reference>
<dbReference type="Pfam" id="PF00107">
    <property type="entry name" value="ADH_zinc_N"/>
    <property type="match status" value="1"/>
</dbReference>
<dbReference type="PANTHER" id="PTHR43401">
    <property type="entry name" value="L-THREONINE 3-DEHYDROGENASE"/>
    <property type="match status" value="1"/>
</dbReference>
<keyword evidence="7" id="KW-1185">Reference proteome</keyword>
<dbReference type="InterPro" id="IPR036291">
    <property type="entry name" value="NAD(P)-bd_dom_sf"/>
</dbReference>
<gene>
    <name evidence="6" type="ORF">Back11_34810</name>
</gene>
<dbReference type="KEGG" id="pbk:Back11_34810"/>
<evidence type="ECO:0000256" key="2">
    <source>
        <dbReference type="ARBA" id="ARBA00022833"/>
    </source>
</evidence>
<dbReference type="Gene3D" id="3.40.50.720">
    <property type="entry name" value="NAD(P)-binding Rossmann-like Domain"/>
    <property type="match status" value="1"/>
</dbReference>
<evidence type="ECO:0000313" key="7">
    <source>
        <dbReference type="Proteomes" id="UP000275368"/>
    </source>
</evidence>
<accession>A0A3G9IUP2</accession>
<dbReference type="SMART" id="SM00829">
    <property type="entry name" value="PKS_ER"/>
    <property type="match status" value="1"/>
</dbReference>
<keyword evidence="1 4" id="KW-0479">Metal-binding</keyword>
<organism evidence="6 7">
    <name type="scientific">Paenibacillus baekrokdamisoli</name>
    <dbReference type="NCBI Taxonomy" id="1712516"/>
    <lineage>
        <taxon>Bacteria</taxon>
        <taxon>Bacillati</taxon>
        <taxon>Bacillota</taxon>
        <taxon>Bacilli</taxon>
        <taxon>Bacillales</taxon>
        <taxon>Paenibacillaceae</taxon>
        <taxon>Paenibacillus</taxon>
    </lineage>
</organism>
<dbReference type="PANTHER" id="PTHR43401:SF2">
    <property type="entry name" value="L-THREONINE 3-DEHYDROGENASE"/>
    <property type="match status" value="1"/>
</dbReference>
<dbReference type="Pfam" id="PF08240">
    <property type="entry name" value="ADH_N"/>
    <property type="match status" value="1"/>
</dbReference>
<dbReference type="InterPro" id="IPR013154">
    <property type="entry name" value="ADH-like_N"/>
</dbReference>
<proteinExistence type="inferred from homology"/>
<dbReference type="InterPro" id="IPR050129">
    <property type="entry name" value="Zn_alcohol_dh"/>
</dbReference>
<dbReference type="InterPro" id="IPR013149">
    <property type="entry name" value="ADH-like_C"/>
</dbReference>
<evidence type="ECO:0000313" key="6">
    <source>
        <dbReference type="EMBL" id="BBH22136.1"/>
    </source>
</evidence>
<comment type="similarity">
    <text evidence="4">Belongs to the zinc-containing alcohol dehydrogenase family.</text>
</comment>
<dbReference type="GO" id="GO:0008270">
    <property type="term" value="F:zinc ion binding"/>
    <property type="evidence" value="ECO:0007669"/>
    <property type="project" value="InterPro"/>
</dbReference>
<dbReference type="InterPro" id="IPR002328">
    <property type="entry name" value="ADH_Zn_CS"/>
</dbReference>
<evidence type="ECO:0000256" key="3">
    <source>
        <dbReference type="ARBA" id="ARBA00023002"/>
    </source>
</evidence>
<keyword evidence="2 4" id="KW-0862">Zinc</keyword>
<dbReference type="Gene3D" id="3.90.180.10">
    <property type="entry name" value="Medium-chain alcohol dehydrogenases, catalytic domain"/>
    <property type="match status" value="1"/>
</dbReference>
<dbReference type="SUPFAM" id="SSF50129">
    <property type="entry name" value="GroES-like"/>
    <property type="match status" value="1"/>
</dbReference>
<dbReference type="InterPro" id="IPR011032">
    <property type="entry name" value="GroES-like_sf"/>
</dbReference>
<sequence>MKAAVLEQLEQMVVKEVERPSVDGDSILMKVEAVGICGSDIRIFRHGNNRVTLPQVLGHESAGRIVELGQNVTKFKIGDRISLGADVPCGECIFCEAGIGNNCQINYAMGYQFAGSFAEYVLLNKTMVNYGPIHKIPDHISYEEGALAEPLACVLNALELSNIKLGDSVVVIGAGPIGCMIIEVAKLMGATKVILVQRSRPRLEMAKQFGAHAYICSSEENAIERVLEETGGLGADVVITSNPSPEAQVDAIYMAKNRARVNFFGGLPKGKSMVTLDTNIIHYKELFVHGAHGSLPAHHQKAIDLIGSGVIDMKRYISHRYPLDEINQAISAAEDHVGMRIIVQP</sequence>
<dbReference type="InterPro" id="IPR020843">
    <property type="entry name" value="ER"/>
</dbReference>
<keyword evidence="3" id="KW-0560">Oxidoreductase</keyword>
<dbReference type="GO" id="GO:0016491">
    <property type="term" value="F:oxidoreductase activity"/>
    <property type="evidence" value="ECO:0007669"/>
    <property type="project" value="UniProtKB-KW"/>
</dbReference>
<dbReference type="AlphaFoldDB" id="A0A3G9IUP2"/>
<dbReference type="PROSITE" id="PS00059">
    <property type="entry name" value="ADH_ZINC"/>
    <property type="match status" value="1"/>
</dbReference>
<dbReference type="CDD" id="cd08235">
    <property type="entry name" value="iditol_2_DH_like"/>
    <property type="match status" value="1"/>
</dbReference>
<dbReference type="OrthoDB" id="9777057at2"/>
<name>A0A3G9IUP2_9BACL</name>
<feature type="domain" description="Enoyl reductase (ER)" evidence="5">
    <location>
        <begin position="7"/>
        <end position="343"/>
    </location>
</feature>
<protein>
    <submittedName>
        <fullName evidence="6">Alcohol dehydrogenase</fullName>
    </submittedName>
</protein>
<dbReference type="EMBL" id="AP019308">
    <property type="protein sequence ID" value="BBH22136.1"/>
    <property type="molecule type" value="Genomic_DNA"/>
</dbReference>
<dbReference type="Proteomes" id="UP000275368">
    <property type="component" value="Chromosome"/>
</dbReference>
<dbReference type="SUPFAM" id="SSF51735">
    <property type="entry name" value="NAD(P)-binding Rossmann-fold domains"/>
    <property type="match status" value="1"/>
</dbReference>